<evidence type="ECO:0000313" key="14">
    <source>
        <dbReference type="EMBL" id="POS85558.1"/>
    </source>
</evidence>
<keyword evidence="5" id="KW-0560">Oxidoreductase</keyword>
<evidence type="ECO:0000256" key="9">
    <source>
        <dbReference type="ARBA" id="ARBA00048110"/>
    </source>
</evidence>
<dbReference type="InterPro" id="IPR013154">
    <property type="entry name" value="ADH-like_N"/>
</dbReference>
<evidence type="ECO:0000256" key="1">
    <source>
        <dbReference type="ARBA" id="ARBA00001947"/>
    </source>
</evidence>
<evidence type="ECO:0000259" key="12">
    <source>
        <dbReference type="Pfam" id="PF00107"/>
    </source>
</evidence>
<dbReference type="PANTHER" id="PTHR43880">
    <property type="entry name" value="ALCOHOL DEHYDROGENASE"/>
    <property type="match status" value="1"/>
</dbReference>
<dbReference type="NCBIfam" id="TIGR02818">
    <property type="entry name" value="adh_III_F_hyde"/>
    <property type="match status" value="1"/>
</dbReference>
<reference evidence="14 15" key="1">
    <citation type="submission" date="2017-10" db="EMBL/GenBank/DDBJ databases">
        <title>Development of genomic resources for the powdery mildew, Erysiphe pulchra.</title>
        <authorList>
            <person name="Wadl P.A."/>
            <person name="Mack B.M."/>
            <person name="Moore G."/>
            <person name="Beltz S.B."/>
        </authorList>
    </citation>
    <scope>NUCLEOTIDE SEQUENCE [LARGE SCALE GENOMIC DNA]</scope>
    <source>
        <strain evidence="14">Cflorida</strain>
    </source>
</reference>
<feature type="domain" description="Alcohol dehydrogenase-like N-terminal" evidence="13">
    <location>
        <begin position="36"/>
        <end position="163"/>
    </location>
</feature>
<keyword evidence="4" id="KW-0862">Zinc</keyword>
<dbReference type="FunFam" id="3.40.50.720:FF:000003">
    <property type="entry name" value="S-(hydroxymethyl)glutathione dehydrogenase"/>
    <property type="match status" value="1"/>
</dbReference>
<dbReference type="InterPro" id="IPR013149">
    <property type="entry name" value="ADH-like_C"/>
</dbReference>
<gene>
    <name evidence="14" type="ORF">EPUL_003512</name>
</gene>
<dbReference type="STRING" id="225359.A0A2S4PU36"/>
<name>A0A2S4PU36_9PEZI</name>
<dbReference type="Gene3D" id="3.90.180.10">
    <property type="entry name" value="Medium-chain alcohol dehydrogenases, catalytic domain"/>
    <property type="match status" value="1"/>
</dbReference>
<dbReference type="GO" id="GO:0008270">
    <property type="term" value="F:zinc ion binding"/>
    <property type="evidence" value="ECO:0007669"/>
    <property type="project" value="InterPro"/>
</dbReference>
<dbReference type="GO" id="GO:0051903">
    <property type="term" value="F:S-(hydroxymethyl)glutathione dehydrogenase [NAD(P)+] activity"/>
    <property type="evidence" value="ECO:0007669"/>
    <property type="project" value="UniProtKB-EC"/>
</dbReference>
<dbReference type="InterPro" id="IPR002328">
    <property type="entry name" value="ADH_Zn_CS"/>
</dbReference>
<proteinExistence type="inferred from homology"/>
<evidence type="ECO:0000256" key="11">
    <source>
        <dbReference type="ARBA" id="ARBA00049243"/>
    </source>
</evidence>
<evidence type="ECO:0000256" key="6">
    <source>
        <dbReference type="ARBA" id="ARBA00023027"/>
    </source>
</evidence>
<evidence type="ECO:0000313" key="15">
    <source>
        <dbReference type="Proteomes" id="UP000237438"/>
    </source>
</evidence>
<comment type="catalytic activity">
    <reaction evidence="8">
        <text>S-nitrosoglutathione + NADH + H(+) = S-(hydroxysulfenamide)glutathione + NAD(+)</text>
        <dbReference type="Rhea" id="RHEA:78371"/>
        <dbReference type="ChEBI" id="CHEBI:15378"/>
        <dbReference type="ChEBI" id="CHEBI:57540"/>
        <dbReference type="ChEBI" id="CHEBI:57945"/>
        <dbReference type="ChEBI" id="CHEBI:145544"/>
        <dbReference type="ChEBI" id="CHEBI:229723"/>
    </reaction>
</comment>
<comment type="catalytic activity">
    <reaction evidence="9">
        <text>S-(hydroxymethyl)glutathione + NAD(+) = S-formylglutathione + NADH + H(+)</text>
        <dbReference type="Rhea" id="RHEA:19985"/>
        <dbReference type="ChEBI" id="CHEBI:15378"/>
        <dbReference type="ChEBI" id="CHEBI:57540"/>
        <dbReference type="ChEBI" id="CHEBI:57688"/>
        <dbReference type="ChEBI" id="CHEBI:57945"/>
        <dbReference type="ChEBI" id="CHEBI:58758"/>
        <dbReference type="EC" id="1.1.1.284"/>
    </reaction>
</comment>
<feature type="domain" description="Alcohol dehydrogenase-like C-terminal" evidence="12">
    <location>
        <begin position="207"/>
        <end position="336"/>
    </location>
</feature>
<dbReference type="InterPro" id="IPR014183">
    <property type="entry name" value="ADH_3"/>
</dbReference>
<comment type="similarity">
    <text evidence="2">Belongs to the zinc-containing alcohol dehydrogenase family. Class-III subfamily.</text>
</comment>
<dbReference type="GO" id="GO:0005829">
    <property type="term" value="C:cytosol"/>
    <property type="evidence" value="ECO:0007669"/>
    <property type="project" value="TreeGrafter"/>
</dbReference>
<comment type="cofactor">
    <cofactor evidence="1">
        <name>Zn(2+)</name>
        <dbReference type="ChEBI" id="CHEBI:29105"/>
    </cofactor>
</comment>
<comment type="catalytic activity">
    <reaction evidence="7">
        <text>S-(hydroxymethyl)glutathione + NADP(+) = S-formylglutathione + NADPH + H(+)</text>
        <dbReference type="Rhea" id="RHEA:19981"/>
        <dbReference type="ChEBI" id="CHEBI:15378"/>
        <dbReference type="ChEBI" id="CHEBI:57688"/>
        <dbReference type="ChEBI" id="CHEBI:57783"/>
        <dbReference type="ChEBI" id="CHEBI:58349"/>
        <dbReference type="ChEBI" id="CHEBI:58758"/>
        <dbReference type="EC" id="1.1.1.284"/>
    </reaction>
</comment>
<evidence type="ECO:0000259" key="13">
    <source>
        <dbReference type="Pfam" id="PF08240"/>
    </source>
</evidence>
<comment type="caution">
    <text evidence="14">The sequence shown here is derived from an EMBL/GenBank/DDBJ whole genome shotgun (WGS) entry which is preliminary data.</text>
</comment>
<dbReference type="Pfam" id="PF00107">
    <property type="entry name" value="ADH_zinc_N"/>
    <property type="match status" value="1"/>
</dbReference>
<dbReference type="InterPro" id="IPR011032">
    <property type="entry name" value="GroES-like_sf"/>
</dbReference>
<evidence type="ECO:0000256" key="4">
    <source>
        <dbReference type="ARBA" id="ARBA00022833"/>
    </source>
</evidence>
<evidence type="ECO:0000256" key="5">
    <source>
        <dbReference type="ARBA" id="ARBA00023002"/>
    </source>
</evidence>
<dbReference type="InterPro" id="IPR036291">
    <property type="entry name" value="NAD(P)-bd_dom_sf"/>
</dbReference>
<organism evidence="14 15">
    <name type="scientific">Erysiphe pulchra</name>
    <dbReference type="NCBI Taxonomy" id="225359"/>
    <lineage>
        <taxon>Eukaryota</taxon>
        <taxon>Fungi</taxon>
        <taxon>Dikarya</taxon>
        <taxon>Ascomycota</taxon>
        <taxon>Pezizomycotina</taxon>
        <taxon>Leotiomycetes</taxon>
        <taxon>Erysiphales</taxon>
        <taxon>Erysiphaceae</taxon>
        <taxon>Erysiphe</taxon>
    </lineage>
</organism>
<evidence type="ECO:0000256" key="8">
    <source>
        <dbReference type="ARBA" id="ARBA00047901"/>
    </source>
</evidence>
<dbReference type="PANTHER" id="PTHR43880:SF12">
    <property type="entry name" value="ALCOHOL DEHYDROGENASE CLASS-3"/>
    <property type="match status" value="1"/>
</dbReference>
<accession>A0A2S4PU36</accession>
<evidence type="ECO:0000256" key="3">
    <source>
        <dbReference type="ARBA" id="ARBA00022723"/>
    </source>
</evidence>
<dbReference type="GO" id="GO:0004022">
    <property type="term" value="F:alcohol dehydrogenase (NAD+) activity"/>
    <property type="evidence" value="ECO:0007669"/>
    <property type="project" value="UniProtKB-EC"/>
</dbReference>
<keyword evidence="3" id="KW-0479">Metal-binding</keyword>
<sequence length="798" mass="85456">MVLATEGKTITCKAAIAWAANQDLSIETIEVLPPRAHEVRIQTYYTGVCHTDHYTLSGKDSEGVFPVILGHEGSGIVESIGEGVTSVKPGDHVIPLYIPECRDCKECKSGKTNLCGRIRVTQGKGLMPDGSTRFRCRGKDIFHYMGTSTFSQYTVVADISVVSINKEALMDRTCLIGCGITTGYGAAIETAKIEEGSNVAVFGAGCVGLSVVQGAVRNKAGRIIVVDINPKKKMWAEKFGATDFVNPNELEGQSIVAKLVEMTDGGCDYTFDCTGNVSVMRAALEACHKGWGQSIIIGIAAAGQEISTRPFQLVTGRVWKGSAFGGIKGRSQLPGLVDDYMSGKLKVEDFISHRKKFDQINEAFSLLKEGEFSAKSLAEHQHLKKWLHVDDWSENLSDRRRDLGEDVDLKKGKHRVGVMKMTADEGQKFFPNYWLYEGEDSLDDLKGLQIRGVRDEDSNLTSTPMSPALRPLIRPEISSFFGKLQDSEGKVDRVLERRSADAVLATLQKRDFQCPTGTADCSAIGHPNSCCPLSDVCFAIEDTGLGPVGCCRRGKKCGGTIHDCNGSNTACPSSLGGGCCIQNYICGGVGCKNPQDFAQRVFSNNSIGVINPTLVITTVITVTTMISSSSEIATITTTSIPKFSYTSGAETPNDHTCTAGNNCNLPPVFSTSALSIDPGNMPVRPTSLDSSPPPKSFDDQKCPSGFYACEAFYVGGCCRTGRNCDTSSCPPRTSTSLVGDIVTIQIPVATVTATEKSKGSCATGWTSCSVNEGGGCCPSGWKCGLTNCIDEKAKTTTT</sequence>
<dbReference type="Gene3D" id="3.40.50.720">
    <property type="entry name" value="NAD(P)-binding Rossmann-like Domain"/>
    <property type="match status" value="1"/>
</dbReference>
<evidence type="ECO:0000256" key="7">
    <source>
        <dbReference type="ARBA" id="ARBA00047793"/>
    </source>
</evidence>
<dbReference type="PROSITE" id="PS00059">
    <property type="entry name" value="ADH_ZINC"/>
    <property type="match status" value="1"/>
</dbReference>
<dbReference type="Pfam" id="PF08240">
    <property type="entry name" value="ADH_N"/>
    <property type="match status" value="1"/>
</dbReference>
<dbReference type="SUPFAM" id="SSF50129">
    <property type="entry name" value="GroES-like"/>
    <property type="match status" value="1"/>
</dbReference>
<keyword evidence="6" id="KW-0520">NAD</keyword>
<dbReference type="SUPFAM" id="SSF51735">
    <property type="entry name" value="NAD(P)-binding Rossmann-fold domains"/>
    <property type="match status" value="1"/>
</dbReference>
<evidence type="ECO:0000256" key="2">
    <source>
        <dbReference type="ARBA" id="ARBA00010902"/>
    </source>
</evidence>
<feature type="non-terminal residue" evidence="14">
    <location>
        <position position="798"/>
    </location>
</feature>
<comment type="catalytic activity">
    <reaction evidence="11">
        <text>a primary alcohol + NAD(+) = an aldehyde + NADH + H(+)</text>
        <dbReference type="Rhea" id="RHEA:10736"/>
        <dbReference type="ChEBI" id="CHEBI:15378"/>
        <dbReference type="ChEBI" id="CHEBI:15734"/>
        <dbReference type="ChEBI" id="CHEBI:17478"/>
        <dbReference type="ChEBI" id="CHEBI:57540"/>
        <dbReference type="ChEBI" id="CHEBI:57945"/>
        <dbReference type="EC" id="1.1.1.1"/>
    </reaction>
</comment>
<dbReference type="GO" id="GO:0046294">
    <property type="term" value="P:formaldehyde catabolic process"/>
    <property type="evidence" value="ECO:0007669"/>
    <property type="project" value="InterPro"/>
</dbReference>
<dbReference type="FunFam" id="3.90.180.10:FF:000001">
    <property type="entry name" value="S-(hydroxymethyl)glutathione dehydrogenase"/>
    <property type="match status" value="1"/>
</dbReference>
<dbReference type="AlphaFoldDB" id="A0A2S4PU36"/>
<keyword evidence="15" id="KW-1185">Reference proteome</keyword>
<evidence type="ECO:0000256" key="10">
    <source>
        <dbReference type="ARBA" id="ARBA00049164"/>
    </source>
</evidence>
<dbReference type="CDD" id="cd08300">
    <property type="entry name" value="alcohol_DH_class_III"/>
    <property type="match status" value="1"/>
</dbReference>
<dbReference type="EMBL" id="PEDP01000565">
    <property type="protein sequence ID" value="POS85558.1"/>
    <property type="molecule type" value="Genomic_DNA"/>
</dbReference>
<protein>
    <submittedName>
        <fullName evidence="14">Alcohol dehydrogenase</fullName>
    </submittedName>
</protein>
<dbReference type="Proteomes" id="UP000237438">
    <property type="component" value="Unassembled WGS sequence"/>
</dbReference>
<dbReference type="OrthoDB" id="417550at2759"/>
<comment type="catalytic activity">
    <reaction evidence="10">
        <text>a secondary alcohol + NAD(+) = a ketone + NADH + H(+)</text>
        <dbReference type="Rhea" id="RHEA:10740"/>
        <dbReference type="ChEBI" id="CHEBI:15378"/>
        <dbReference type="ChEBI" id="CHEBI:17087"/>
        <dbReference type="ChEBI" id="CHEBI:35681"/>
        <dbReference type="ChEBI" id="CHEBI:57540"/>
        <dbReference type="ChEBI" id="CHEBI:57945"/>
        <dbReference type="EC" id="1.1.1.1"/>
    </reaction>
</comment>